<dbReference type="GO" id="GO:0004803">
    <property type="term" value="F:transposase activity"/>
    <property type="evidence" value="ECO:0007669"/>
    <property type="project" value="InterPro"/>
</dbReference>
<dbReference type="AlphaFoldDB" id="A0A7W9LNZ3"/>
<proteinExistence type="predicted"/>
<dbReference type="EMBL" id="JACHMM010000001">
    <property type="protein sequence ID" value="MBB5788642.1"/>
    <property type="molecule type" value="Genomic_DNA"/>
</dbReference>
<dbReference type="PANTHER" id="PTHR30007:SF1">
    <property type="entry name" value="BLR1914 PROTEIN"/>
    <property type="match status" value="1"/>
</dbReference>
<evidence type="ECO:0000313" key="3">
    <source>
        <dbReference type="EMBL" id="MBB5788642.1"/>
    </source>
</evidence>
<protein>
    <submittedName>
        <fullName evidence="4">Transposase</fullName>
    </submittedName>
</protein>
<evidence type="ECO:0000256" key="1">
    <source>
        <dbReference type="SAM" id="MobiDB-lite"/>
    </source>
</evidence>
<evidence type="ECO:0000313" key="6">
    <source>
        <dbReference type="Proteomes" id="UP000542813"/>
    </source>
</evidence>
<dbReference type="Pfam" id="PF01609">
    <property type="entry name" value="DDE_Tnp_1"/>
    <property type="match status" value="1"/>
</dbReference>
<dbReference type="Proteomes" id="UP000542813">
    <property type="component" value="Unassembled WGS sequence"/>
</dbReference>
<dbReference type="EMBL" id="JACHMM010000001">
    <property type="protein sequence ID" value="MBB5790781.1"/>
    <property type="molecule type" value="Genomic_DNA"/>
</dbReference>
<dbReference type="PANTHER" id="PTHR30007">
    <property type="entry name" value="PHP DOMAIN PROTEIN"/>
    <property type="match status" value="1"/>
</dbReference>
<evidence type="ECO:0000259" key="2">
    <source>
        <dbReference type="Pfam" id="PF01609"/>
    </source>
</evidence>
<evidence type="ECO:0000313" key="5">
    <source>
        <dbReference type="EMBL" id="MBB5791936.1"/>
    </source>
</evidence>
<evidence type="ECO:0000313" key="4">
    <source>
        <dbReference type="EMBL" id="MBB5790781.1"/>
    </source>
</evidence>
<dbReference type="InterPro" id="IPR002559">
    <property type="entry name" value="Transposase_11"/>
</dbReference>
<accession>A0A7W9LNZ3</accession>
<reference evidence="4 6" key="1">
    <citation type="submission" date="2020-08" db="EMBL/GenBank/DDBJ databases">
        <title>Sequencing the genomes of 1000 actinobacteria strains.</title>
        <authorList>
            <person name="Klenk H.-P."/>
        </authorList>
    </citation>
    <scope>NUCLEOTIDE SEQUENCE [LARGE SCALE GENOMIC DNA]</scope>
    <source>
        <strain evidence="4 6">DSM 102122</strain>
    </source>
</reference>
<organism evidence="4 6">
    <name type="scientific">Jiangella mangrovi</name>
    <dbReference type="NCBI Taxonomy" id="1524084"/>
    <lineage>
        <taxon>Bacteria</taxon>
        <taxon>Bacillati</taxon>
        <taxon>Actinomycetota</taxon>
        <taxon>Actinomycetes</taxon>
        <taxon>Jiangellales</taxon>
        <taxon>Jiangellaceae</taxon>
        <taxon>Jiangella</taxon>
    </lineage>
</organism>
<dbReference type="EMBL" id="JACHMM010000001">
    <property type="protein sequence ID" value="MBB5791936.1"/>
    <property type="molecule type" value="Genomic_DNA"/>
</dbReference>
<sequence>MTTAGNRNDSLAFEPLITRLSIRRRGGGRARTRPSQLLADKAYSTGPIRAWLRKHHITAVIPTPSSQQRGRRNRGRNGGRPPNFDPAAYRDRNTVERTINKLRGYRAVAMRTDKRDFVYRGTIDVASIRIWLRDHQRQDPPDTP</sequence>
<dbReference type="GO" id="GO:0006313">
    <property type="term" value="P:DNA transposition"/>
    <property type="evidence" value="ECO:0007669"/>
    <property type="project" value="InterPro"/>
</dbReference>
<dbReference type="GO" id="GO:0003677">
    <property type="term" value="F:DNA binding"/>
    <property type="evidence" value="ECO:0007669"/>
    <property type="project" value="InterPro"/>
</dbReference>
<name>A0A7W9LNZ3_9ACTN</name>
<keyword evidence="6" id="KW-1185">Reference proteome</keyword>
<comment type="caution">
    <text evidence="4">The sequence shown here is derived from an EMBL/GenBank/DDBJ whole genome shotgun (WGS) entry which is preliminary data.</text>
</comment>
<feature type="domain" description="Transposase IS4-like" evidence="2">
    <location>
        <begin position="2"/>
        <end position="118"/>
    </location>
</feature>
<gene>
    <name evidence="3" type="ORF">HD601_003217</name>
    <name evidence="4" type="ORF">HD601_005356</name>
    <name evidence="5" type="ORF">HD601_006511</name>
</gene>
<feature type="region of interest" description="Disordered" evidence="1">
    <location>
        <begin position="59"/>
        <end position="90"/>
    </location>
</feature>